<keyword evidence="6" id="KW-1185">Reference proteome</keyword>
<feature type="domain" description="Histidine kinase" evidence="4">
    <location>
        <begin position="477"/>
        <end position="573"/>
    </location>
</feature>
<dbReference type="Pfam" id="PF02518">
    <property type="entry name" value="HATPase_c"/>
    <property type="match status" value="1"/>
</dbReference>
<keyword evidence="5" id="KW-0808">Transferase</keyword>
<dbReference type="InterPro" id="IPR005467">
    <property type="entry name" value="His_kinase_dom"/>
</dbReference>
<evidence type="ECO:0000256" key="2">
    <source>
        <dbReference type="ARBA" id="ARBA00023012"/>
    </source>
</evidence>
<dbReference type="RefSeq" id="WP_144093968.1">
    <property type="nucleotide sequence ID" value="NZ_CABHMX010000007.1"/>
</dbReference>
<accession>A0A564W3Z8</accession>
<feature type="transmembrane region" description="Helical" evidence="3">
    <location>
        <begin position="16"/>
        <end position="38"/>
    </location>
</feature>
<reference evidence="5 6" key="1">
    <citation type="submission" date="2019-07" db="EMBL/GenBank/DDBJ databases">
        <authorList>
            <person name="Hibberd C M."/>
            <person name="Gehrig L. J."/>
            <person name="Chang H.-W."/>
            <person name="Venkatesh S."/>
        </authorList>
    </citation>
    <scope>NUCLEOTIDE SEQUENCE [LARGE SCALE GENOMIC DNA]</scope>
    <source>
        <strain evidence="5">Blautia_luti_SSTS_Bg7063</strain>
    </source>
</reference>
<dbReference type="EMBL" id="CABHNW010000094">
    <property type="protein sequence ID" value="VUX39308.1"/>
    <property type="molecule type" value="Genomic_DNA"/>
</dbReference>
<keyword evidence="3" id="KW-0472">Membrane</keyword>
<evidence type="ECO:0000256" key="1">
    <source>
        <dbReference type="ARBA" id="ARBA00022777"/>
    </source>
</evidence>
<dbReference type="InterPro" id="IPR036890">
    <property type="entry name" value="HATPase_C_sf"/>
</dbReference>
<dbReference type="SUPFAM" id="SSF55874">
    <property type="entry name" value="ATPase domain of HSP90 chaperone/DNA topoisomerase II/histidine kinase"/>
    <property type="match status" value="1"/>
</dbReference>
<evidence type="ECO:0000313" key="6">
    <source>
        <dbReference type="Proteomes" id="UP000408482"/>
    </source>
</evidence>
<dbReference type="InterPro" id="IPR010559">
    <property type="entry name" value="Sig_transdc_His_kin_internal"/>
</dbReference>
<sequence length="576" mass="65584">MADKMKTNRRTIQQQIQVAIIAISILSMLILGVSIFALTTNNIVENYQQDFYYSLQTSDNIVELQLDGIIEGMRNLLLKDSYMNALSEAGEEPGSYFSSKETRILEKSVNELTLQQASVQEVLSVSLNGKLYIHSKKSDLSQYTPFYKGGEILKQVWIKEARDADGKEIILGSNALTGKNDTLSIVKYLRGSQEGSGVGYLIVNVSKNIFKMAFENRGNYKTNCFMVINENMDDPLIYFQGDDSYKEEIYKAYVSDPSVTSQTPYIFSARESFVNGWTLVSGIKASELNAQKVNVGILIAVMILLLFGIGMFVAHMIAMKIYMPLKKLERTMQSVEEGTRNITEEFDDSEIGLLGQKFKEMVNNNLVLRERLLYAKIRQREQELHLLQEQINPHFLYNALDALYCMAIVHEEDEIATMVAALSDNFKLSLNKGSNLIMVKDEIQHIRSYITIQNMRYKDRFHLKIQMDEDLMEKKILKLLLTPFVENAVYHGLETKMGDGNIWITGQVNENRIIFTIIDDGVGIDDMSKLDKGYGINNVRERIELYYGENSEVTITSEPGQGTRVKIILAENEMRI</sequence>
<proteinExistence type="predicted"/>
<dbReference type="CDD" id="cd06225">
    <property type="entry name" value="HAMP"/>
    <property type="match status" value="1"/>
</dbReference>
<evidence type="ECO:0000313" key="5">
    <source>
        <dbReference type="EMBL" id="VUX39308.1"/>
    </source>
</evidence>
<dbReference type="InterPro" id="IPR050640">
    <property type="entry name" value="Bact_2-comp_sensor_kinase"/>
</dbReference>
<name>A0A564W3Z8_9FIRM</name>
<keyword evidence="1 5" id="KW-0418">Kinase</keyword>
<dbReference type="PANTHER" id="PTHR34220">
    <property type="entry name" value="SENSOR HISTIDINE KINASE YPDA"/>
    <property type="match status" value="1"/>
</dbReference>
<evidence type="ECO:0000256" key="3">
    <source>
        <dbReference type="SAM" id="Phobius"/>
    </source>
</evidence>
<dbReference type="GO" id="GO:0016020">
    <property type="term" value="C:membrane"/>
    <property type="evidence" value="ECO:0007669"/>
    <property type="project" value="InterPro"/>
</dbReference>
<dbReference type="Proteomes" id="UP000408482">
    <property type="component" value="Unassembled WGS sequence"/>
</dbReference>
<keyword evidence="2" id="KW-0902">Two-component regulatory system</keyword>
<dbReference type="AlphaFoldDB" id="A0A564W3Z8"/>
<dbReference type="PROSITE" id="PS50109">
    <property type="entry name" value="HIS_KIN"/>
    <property type="match status" value="1"/>
</dbReference>
<dbReference type="Gene3D" id="6.10.340.10">
    <property type="match status" value="1"/>
</dbReference>
<dbReference type="PANTHER" id="PTHR34220:SF7">
    <property type="entry name" value="SENSOR HISTIDINE KINASE YPDA"/>
    <property type="match status" value="1"/>
</dbReference>
<keyword evidence="3" id="KW-0812">Transmembrane</keyword>
<dbReference type="Gene3D" id="3.30.565.10">
    <property type="entry name" value="Histidine kinase-like ATPase, C-terminal domain"/>
    <property type="match status" value="1"/>
</dbReference>
<organism evidence="5 6">
    <name type="scientific">Blautia luti</name>
    <dbReference type="NCBI Taxonomy" id="89014"/>
    <lineage>
        <taxon>Bacteria</taxon>
        <taxon>Bacillati</taxon>
        <taxon>Bacillota</taxon>
        <taxon>Clostridia</taxon>
        <taxon>Lachnospirales</taxon>
        <taxon>Lachnospiraceae</taxon>
        <taxon>Blautia</taxon>
    </lineage>
</organism>
<dbReference type="InterPro" id="IPR003594">
    <property type="entry name" value="HATPase_dom"/>
</dbReference>
<feature type="transmembrane region" description="Helical" evidence="3">
    <location>
        <begin position="295"/>
        <end position="318"/>
    </location>
</feature>
<dbReference type="GO" id="GO:0000155">
    <property type="term" value="F:phosphorelay sensor kinase activity"/>
    <property type="evidence" value="ECO:0007669"/>
    <property type="project" value="InterPro"/>
</dbReference>
<evidence type="ECO:0000259" key="4">
    <source>
        <dbReference type="PROSITE" id="PS50109"/>
    </source>
</evidence>
<dbReference type="SMART" id="SM00387">
    <property type="entry name" value="HATPase_c"/>
    <property type="match status" value="1"/>
</dbReference>
<gene>
    <name evidence="5" type="primary">yehU_6</name>
    <name evidence="5" type="ORF">RSSSTS7063_03596</name>
</gene>
<keyword evidence="3" id="KW-1133">Transmembrane helix</keyword>
<dbReference type="EC" id="2.7.13.3" evidence="5"/>
<dbReference type="Pfam" id="PF06580">
    <property type="entry name" value="His_kinase"/>
    <property type="match status" value="1"/>
</dbReference>
<protein>
    <submittedName>
        <fullName evidence="5">Sensor histidine kinase YehU</fullName>
        <ecNumber evidence="5">2.7.13.3</ecNumber>
    </submittedName>
</protein>